<keyword evidence="3" id="KW-1185">Reference proteome</keyword>
<evidence type="ECO:0000313" key="2">
    <source>
        <dbReference type="EMBL" id="GEL20984.1"/>
    </source>
</evidence>
<dbReference type="InterPro" id="IPR037523">
    <property type="entry name" value="VOC_core"/>
</dbReference>
<dbReference type="InterPro" id="IPR029068">
    <property type="entry name" value="Glyas_Bleomycin-R_OHBP_Dase"/>
</dbReference>
<dbReference type="OrthoDB" id="9789608at2"/>
<dbReference type="RefSeq" id="WP_028931110.1">
    <property type="nucleotide sequence ID" value="NZ_AUII01000021.1"/>
</dbReference>
<dbReference type="PROSITE" id="PS51819">
    <property type="entry name" value="VOC"/>
    <property type="match status" value="1"/>
</dbReference>
<gene>
    <name evidence="2" type="ORF">PA7_48210</name>
</gene>
<accession>A0A511DBF1</accession>
<dbReference type="Proteomes" id="UP000321328">
    <property type="component" value="Unassembled WGS sequence"/>
</dbReference>
<dbReference type="PANTHER" id="PTHR41294">
    <property type="entry name" value="CADMIUM-INDUCED PROTEIN CADI"/>
    <property type="match status" value="1"/>
</dbReference>
<dbReference type="Pfam" id="PF00903">
    <property type="entry name" value="Glyoxalase"/>
    <property type="match status" value="1"/>
</dbReference>
<protein>
    <submittedName>
        <fullName evidence="2">Cadmium transporter</fullName>
    </submittedName>
</protein>
<dbReference type="PANTHER" id="PTHR41294:SF1">
    <property type="entry name" value="CADMIUM-INDUCED PROTEIN CADI"/>
    <property type="match status" value="1"/>
</dbReference>
<name>A0A511DBF1_9PSEU</name>
<comment type="caution">
    <text evidence="2">The sequence shown here is derived from an EMBL/GenBank/DDBJ whole genome shotgun (WGS) entry which is preliminary data.</text>
</comment>
<feature type="domain" description="VOC" evidence="1">
    <location>
        <begin position="4"/>
        <end position="139"/>
    </location>
</feature>
<dbReference type="GO" id="GO:0046686">
    <property type="term" value="P:response to cadmium ion"/>
    <property type="evidence" value="ECO:0007669"/>
    <property type="project" value="TreeGrafter"/>
</dbReference>
<dbReference type="EMBL" id="BJVI01000128">
    <property type="protein sequence ID" value="GEL20984.1"/>
    <property type="molecule type" value="Genomic_DNA"/>
</dbReference>
<evidence type="ECO:0000259" key="1">
    <source>
        <dbReference type="PROSITE" id="PS51819"/>
    </source>
</evidence>
<organism evidence="2 3">
    <name type="scientific">Pseudonocardia asaccharolytica DSM 44247 = NBRC 16224</name>
    <dbReference type="NCBI Taxonomy" id="1123024"/>
    <lineage>
        <taxon>Bacteria</taxon>
        <taxon>Bacillati</taxon>
        <taxon>Actinomycetota</taxon>
        <taxon>Actinomycetes</taxon>
        <taxon>Pseudonocardiales</taxon>
        <taxon>Pseudonocardiaceae</taxon>
        <taxon>Pseudonocardia</taxon>
    </lineage>
</organism>
<dbReference type="InterPro" id="IPR004360">
    <property type="entry name" value="Glyas_Fos-R_dOase_dom"/>
</dbReference>
<dbReference type="AlphaFoldDB" id="A0A511DBF1"/>
<reference evidence="2 3" key="1">
    <citation type="submission" date="2019-07" db="EMBL/GenBank/DDBJ databases">
        <title>Whole genome shotgun sequence of Pseudonocardia asaccharolytica NBRC 16224.</title>
        <authorList>
            <person name="Hosoyama A."/>
            <person name="Uohara A."/>
            <person name="Ohji S."/>
            <person name="Ichikawa N."/>
        </authorList>
    </citation>
    <scope>NUCLEOTIDE SEQUENCE [LARGE SCALE GENOMIC DNA]</scope>
    <source>
        <strain evidence="2 3">NBRC 16224</strain>
    </source>
</reference>
<dbReference type="NCBIfam" id="NF041414">
    <property type="entry name" value="ArsI_CadI_VOC"/>
    <property type="match status" value="1"/>
</dbReference>
<evidence type="ECO:0000313" key="3">
    <source>
        <dbReference type="Proteomes" id="UP000321328"/>
    </source>
</evidence>
<dbReference type="InterPro" id="IPR052393">
    <property type="entry name" value="Cadmium-induced_rsp"/>
</dbReference>
<dbReference type="InterPro" id="IPR049789">
    <property type="entry name" value="ArsI/CadI-like"/>
</dbReference>
<dbReference type="STRING" id="1123024.GCA_000423625_03683"/>
<dbReference type="SUPFAM" id="SSF54593">
    <property type="entry name" value="Glyoxalase/Bleomycin resistance protein/Dihydroxybiphenyl dioxygenase"/>
    <property type="match status" value="1"/>
</dbReference>
<dbReference type="Gene3D" id="3.10.180.10">
    <property type="entry name" value="2,3-Dihydroxybiphenyl 1,2-Dioxygenase, domain 1"/>
    <property type="match status" value="1"/>
</dbReference>
<sequence length="153" mass="16400">MSSTRIQLALNVDDLAEATAFYTRLFGVGPHKVRDGYANFAVADPPLKLVLIENPGATERLNHLGVEASTPDDVATALARFRADGLETTVAERDLCCHAVQEKVFVAAPDVPHGWWEYYSVTDDNPDNPDNQTTSVCAASCAAQDTADATCCG</sequence>
<proteinExistence type="predicted"/>